<gene>
    <name evidence="2" type="ORF">WISP_132874</name>
</gene>
<evidence type="ECO:0000313" key="3">
    <source>
        <dbReference type="Proteomes" id="UP001145742"/>
    </source>
</evidence>
<proteinExistence type="predicted"/>
<dbReference type="EMBL" id="WHWB01034642">
    <property type="protein sequence ID" value="KAJ7406595.1"/>
    <property type="molecule type" value="Genomic_DNA"/>
</dbReference>
<sequence length="151" mass="16493">MNKTKRWTGPVQETYLHVGAHGEEEAKAHVLQARDTPGSSSLEPNSLGRTGGHVAQQTVPLSRAAHWEAGDGRSCQPPAAGVSGQRVGERFWHHARKVCKTYPICGVDLRRRTLYYGSIFSKKLTPEVLSLAGESGDDPHPATLPYILLLE</sequence>
<keyword evidence="3" id="KW-1185">Reference proteome</keyword>
<feature type="compositionally biased region" description="Polar residues" evidence="1">
    <location>
        <begin position="37"/>
        <end position="48"/>
    </location>
</feature>
<evidence type="ECO:0000256" key="1">
    <source>
        <dbReference type="SAM" id="MobiDB-lite"/>
    </source>
</evidence>
<comment type="caution">
    <text evidence="2">The sequence shown here is derived from an EMBL/GenBank/DDBJ whole genome shotgun (WGS) entry which is preliminary data.</text>
</comment>
<feature type="region of interest" description="Disordered" evidence="1">
    <location>
        <begin position="32"/>
        <end position="59"/>
    </location>
</feature>
<dbReference type="Proteomes" id="UP001145742">
    <property type="component" value="Unassembled WGS sequence"/>
</dbReference>
<evidence type="ECO:0000313" key="2">
    <source>
        <dbReference type="EMBL" id="KAJ7406595.1"/>
    </source>
</evidence>
<accession>A0ABQ9CUM6</accession>
<organism evidence="2 3">
    <name type="scientific">Willisornis vidua</name>
    <name type="common">Xingu scale-backed antbird</name>
    <dbReference type="NCBI Taxonomy" id="1566151"/>
    <lineage>
        <taxon>Eukaryota</taxon>
        <taxon>Metazoa</taxon>
        <taxon>Chordata</taxon>
        <taxon>Craniata</taxon>
        <taxon>Vertebrata</taxon>
        <taxon>Euteleostomi</taxon>
        <taxon>Archelosauria</taxon>
        <taxon>Archosauria</taxon>
        <taxon>Dinosauria</taxon>
        <taxon>Saurischia</taxon>
        <taxon>Theropoda</taxon>
        <taxon>Coelurosauria</taxon>
        <taxon>Aves</taxon>
        <taxon>Neognathae</taxon>
        <taxon>Neoaves</taxon>
        <taxon>Telluraves</taxon>
        <taxon>Australaves</taxon>
        <taxon>Passeriformes</taxon>
        <taxon>Thamnophilidae</taxon>
        <taxon>Willisornis</taxon>
    </lineage>
</organism>
<protein>
    <submittedName>
        <fullName evidence="2">Uncharacterized protein</fullName>
    </submittedName>
</protein>
<reference evidence="2" key="1">
    <citation type="submission" date="2019-10" db="EMBL/GenBank/DDBJ databases">
        <authorList>
            <person name="Soares A.E.R."/>
            <person name="Aleixo A."/>
            <person name="Schneider P."/>
            <person name="Miyaki C.Y."/>
            <person name="Schneider M.P."/>
            <person name="Mello C."/>
            <person name="Vasconcelos A.T.R."/>
        </authorList>
    </citation>
    <scope>NUCLEOTIDE SEQUENCE</scope>
    <source>
        <tissue evidence="2">Muscle</tissue>
    </source>
</reference>
<name>A0ABQ9CUM6_9PASS</name>